<keyword evidence="2" id="KW-1185">Reference proteome</keyword>
<gene>
    <name evidence="1" type="ORF">H2C83_04950</name>
</gene>
<dbReference type="RefSeq" id="WP_181738402.1">
    <property type="nucleotide sequence ID" value="NZ_JACEOL010000014.1"/>
</dbReference>
<evidence type="ECO:0000313" key="1">
    <source>
        <dbReference type="EMBL" id="MBA4601679.1"/>
    </source>
</evidence>
<reference evidence="1 2" key="1">
    <citation type="submission" date="2020-07" db="EMBL/GenBank/DDBJ databases">
        <title>Thermoactinomyces phylogeny.</title>
        <authorList>
            <person name="Dunlap C."/>
        </authorList>
    </citation>
    <scope>NUCLEOTIDE SEQUENCE [LARGE SCALE GENOMIC DNA]</scope>
    <source>
        <strain evidence="1 2">AMNI-1</strain>
    </source>
</reference>
<proteinExistence type="predicted"/>
<dbReference type="Proteomes" id="UP000538292">
    <property type="component" value="Unassembled WGS sequence"/>
</dbReference>
<organism evidence="1 2">
    <name type="scientific">Thermoactinomyces mirandus</name>
    <dbReference type="NCBI Taxonomy" id="2756294"/>
    <lineage>
        <taxon>Bacteria</taxon>
        <taxon>Bacillati</taxon>
        <taxon>Bacillota</taxon>
        <taxon>Bacilli</taxon>
        <taxon>Bacillales</taxon>
        <taxon>Thermoactinomycetaceae</taxon>
        <taxon>Thermoactinomyces</taxon>
    </lineage>
</organism>
<accession>A0A7W1XR26</accession>
<evidence type="ECO:0000313" key="2">
    <source>
        <dbReference type="Proteomes" id="UP000538292"/>
    </source>
</evidence>
<sequence length="72" mass="8588">MSTTITETTLARQAYYRLLASSFERARRLLEEMQMYPDKYSPERRQETIAYLQQLQKEMNRLDESPSHSANI</sequence>
<comment type="caution">
    <text evidence="1">The sequence shown here is derived from an EMBL/GenBank/DDBJ whole genome shotgun (WGS) entry which is preliminary data.</text>
</comment>
<protein>
    <submittedName>
        <fullName evidence="1">Uncharacterized protein</fullName>
    </submittedName>
</protein>
<dbReference type="AlphaFoldDB" id="A0A7W1XR26"/>
<name>A0A7W1XR26_9BACL</name>
<dbReference type="EMBL" id="JACEOL010000014">
    <property type="protein sequence ID" value="MBA4601679.1"/>
    <property type="molecule type" value="Genomic_DNA"/>
</dbReference>